<proteinExistence type="predicted"/>
<comment type="caution">
    <text evidence="4">The sequence shown here is derived from an EMBL/GenBank/DDBJ whole genome shotgun (WGS) entry which is preliminary data.</text>
</comment>
<dbReference type="SUPFAM" id="SSF55781">
    <property type="entry name" value="GAF domain-like"/>
    <property type="match status" value="1"/>
</dbReference>
<dbReference type="Gene3D" id="1.10.10.10">
    <property type="entry name" value="Winged helix-like DNA-binding domain superfamily/Winged helix DNA-binding domain"/>
    <property type="match status" value="1"/>
</dbReference>
<dbReference type="InterPro" id="IPR005561">
    <property type="entry name" value="ANTAR"/>
</dbReference>
<evidence type="ECO:0000256" key="2">
    <source>
        <dbReference type="ARBA" id="ARBA00023163"/>
    </source>
</evidence>
<dbReference type="SMART" id="SM01012">
    <property type="entry name" value="ANTAR"/>
    <property type="match status" value="1"/>
</dbReference>
<feature type="domain" description="ANTAR" evidence="3">
    <location>
        <begin position="159"/>
        <end position="220"/>
    </location>
</feature>
<protein>
    <submittedName>
        <fullName evidence="4">GAF domain-containing protein</fullName>
    </submittedName>
</protein>
<dbReference type="InterPro" id="IPR029016">
    <property type="entry name" value="GAF-like_dom_sf"/>
</dbReference>
<keyword evidence="2" id="KW-0804">Transcription</keyword>
<keyword evidence="5" id="KW-1185">Reference proteome</keyword>
<evidence type="ECO:0000259" key="3">
    <source>
        <dbReference type="PROSITE" id="PS50921"/>
    </source>
</evidence>
<evidence type="ECO:0000256" key="1">
    <source>
        <dbReference type="ARBA" id="ARBA00023015"/>
    </source>
</evidence>
<dbReference type="InterPro" id="IPR036388">
    <property type="entry name" value="WH-like_DNA-bd_sf"/>
</dbReference>
<dbReference type="Gene3D" id="3.30.450.40">
    <property type="match status" value="1"/>
</dbReference>
<sequence>MSDLDPATLLTRLARLIADGGSEHPLETRLARGYLTLLGGDGAAITLSYTLADRVTLTATDDIAARLEDLQDVLGEGPAPAAYTTGEITVADLGNSDPGQWPLFTEAARGLTGVLYAVPMRPGGVVLGVLSVHYPSASDLPNAETAQFLADAIGAALVKDSPTSESDWHHSSWASRSQIHQATGMVVAQLRISPDDALALLRAHAFSHNQTLPEVAEQILRRRLRFSDDPESETP</sequence>
<accession>A0ABN2AI03</accession>
<dbReference type="RefSeq" id="WP_344172313.1">
    <property type="nucleotide sequence ID" value="NZ_BAAANC010000001.1"/>
</dbReference>
<dbReference type="PROSITE" id="PS50921">
    <property type="entry name" value="ANTAR"/>
    <property type="match status" value="1"/>
</dbReference>
<reference evidence="4 5" key="1">
    <citation type="journal article" date="2019" name="Int. J. Syst. Evol. Microbiol.">
        <title>The Global Catalogue of Microorganisms (GCM) 10K type strain sequencing project: providing services to taxonomists for standard genome sequencing and annotation.</title>
        <authorList>
            <consortium name="The Broad Institute Genomics Platform"/>
            <consortium name="The Broad Institute Genome Sequencing Center for Infectious Disease"/>
            <person name="Wu L."/>
            <person name="Ma J."/>
        </authorList>
    </citation>
    <scope>NUCLEOTIDE SEQUENCE [LARGE SCALE GENOMIC DNA]</scope>
    <source>
        <strain evidence="4 5">JCM 14303</strain>
    </source>
</reference>
<dbReference type="Pfam" id="PF03861">
    <property type="entry name" value="ANTAR"/>
    <property type="match status" value="1"/>
</dbReference>
<keyword evidence="1" id="KW-0805">Transcription regulation</keyword>
<dbReference type="EMBL" id="BAAANC010000001">
    <property type="protein sequence ID" value="GAA1519725.1"/>
    <property type="molecule type" value="Genomic_DNA"/>
</dbReference>
<evidence type="ECO:0000313" key="5">
    <source>
        <dbReference type="Proteomes" id="UP001500363"/>
    </source>
</evidence>
<organism evidence="4 5">
    <name type="scientific">Kribbella lupini</name>
    <dbReference type="NCBI Taxonomy" id="291602"/>
    <lineage>
        <taxon>Bacteria</taxon>
        <taxon>Bacillati</taxon>
        <taxon>Actinomycetota</taxon>
        <taxon>Actinomycetes</taxon>
        <taxon>Propionibacteriales</taxon>
        <taxon>Kribbellaceae</taxon>
        <taxon>Kribbella</taxon>
    </lineage>
</organism>
<name>A0ABN2AI03_9ACTN</name>
<gene>
    <name evidence="4" type="ORF">GCM10009741_20140</name>
</gene>
<dbReference type="Proteomes" id="UP001500363">
    <property type="component" value="Unassembled WGS sequence"/>
</dbReference>
<evidence type="ECO:0000313" key="4">
    <source>
        <dbReference type="EMBL" id="GAA1519725.1"/>
    </source>
</evidence>